<protein>
    <recommendedName>
        <fullName evidence="3">SHSP domain-containing protein</fullName>
    </recommendedName>
</protein>
<gene>
    <name evidence="4" type="ORF">GCM10009430_43500</name>
</gene>
<reference evidence="5" key="1">
    <citation type="journal article" date="2019" name="Int. J. Syst. Evol. Microbiol.">
        <title>The Global Catalogue of Microorganisms (GCM) 10K type strain sequencing project: providing services to taxonomists for standard genome sequencing and annotation.</title>
        <authorList>
            <consortium name="The Broad Institute Genomics Platform"/>
            <consortium name="The Broad Institute Genome Sequencing Center for Infectious Disease"/>
            <person name="Wu L."/>
            <person name="Ma J."/>
        </authorList>
    </citation>
    <scope>NUCLEOTIDE SEQUENCE [LARGE SCALE GENOMIC DNA]</scope>
    <source>
        <strain evidence="5">JCM 15974</strain>
    </source>
</reference>
<comment type="caution">
    <text evidence="4">The sequence shown here is derived from an EMBL/GenBank/DDBJ whole genome shotgun (WGS) entry which is preliminary data.</text>
</comment>
<dbReference type="Gene3D" id="2.60.40.790">
    <property type="match status" value="1"/>
</dbReference>
<dbReference type="SUPFAM" id="SSF49764">
    <property type="entry name" value="HSP20-like chaperones"/>
    <property type="match status" value="1"/>
</dbReference>
<dbReference type="PROSITE" id="PS01031">
    <property type="entry name" value="SHSP"/>
    <property type="match status" value="1"/>
</dbReference>
<accession>A0ABP3UIQ4</accession>
<dbReference type="InterPro" id="IPR002068">
    <property type="entry name" value="A-crystallin/Hsp20_dom"/>
</dbReference>
<comment type="similarity">
    <text evidence="1 2">Belongs to the small heat shock protein (HSP20) family.</text>
</comment>
<dbReference type="RefSeq" id="WP_343914354.1">
    <property type="nucleotide sequence ID" value="NZ_BAAAGE010000005.1"/>
</dbReference>
<evidence type="ECO:0000259" key="3">
    <source>
        <dbReference type="PROSITE" id="PS01031"/>
    </source>
</evidence>
<dbReference type="EMBL" id="BAAAGE010000005">
    <property type="protein sequence ID" value="GAA0731386.1"/>
    <property type="molecule type" value="Genomic_DNA"/>
</dbReference>
<keyword evidence="5" id="KW-1185">Reference proteome</keyword>
<proteinExistence type="inferred from homology"/>
<dbReference type="InterPro" id="IPR031107">
    <property type="entry name" value="Small_HSP"/>
</dbReference>
<dbReference type="Proteomes" id="UP001501758">
    <property type="component" value="Unassembled WGS sequence"/>
</dbReference>
<feature type="domain" description="SHSP" evidence="3">
    <location>
        <begin position="1"/>
        <end position="106"/>
    </location>
</feature>
<evidence type="ECO:0000313" key="4">
    <source>
        <dbReference type="EMBL" id="GAA0731386.1"/>
    </source>
</evidence>
<evidence type="ECO:0000256" key="1">
    <source>
        <dbReference type="PROSITE-ProRule" id="PRU00285"/>
    </source>
</evidence>
<evidence type="ECO:0000313" key="5">
    <source>
        <dbReference type="Proteomes" id="UP001501758"/>
    </source>
</evidence>
<dbReference type="Pfam" id="PF00011">
    <property type="entry name" value="HSP20"/>
    <property type="match status" value="1"/>
</dbReference>
<sequence length="106" mass="12215">MNIKENKDDFEVELAVPGFSKEDIAVTIENDMLHISAENSNNAVQEEENYTRKEFSYNSFQRRLQLPNSIDQNKKVKAAYKDGVLTLNLLKKEDSKEPPKRVIEIA</sequence>
<dbReference type="InterPro" id="IPR008978">
    <property type="entry name" value="HSP20-like_chaperone"/>
</dbReference>
<dbReference type="PANTHER" id="PTHR11527">
    <property type="entry name" value="HEAT-SHOCK PROTEIN 20 FAMILY MEMBER"/>
    <property type="match status" value="1"/>
</dbReference>
<name>A0ABP3UIQ4_9FLAO</name>
<evidence type="ECO:0000256" key="2">
    <source>
        <dbReference type="RuleBase" id="RU003616"/>
    </source>
</evidence>
<dbReference type="CDD" id="cd06464">
    <property type="entry name" value="ACD_sHsps-like"/>
    <property type="match status" value="1"/>
</dbReference>
<organism evidence="4 5">
    <name type="scientific">Aquimarina litoralis</name>
    <dbReference type="NCBI Taxonomy" id="584605"/>
    <lineage>
        <taxon>Bacteria</taxon>
        <taxon>Pseudomonadati</taxon>
        <taxon>Bacteroidota</taxon>
        <taxon>Flavobacteriia</taxon>
        <taxon>Flavobacteriales</taxon>
        <taxon>Flavobacteriaceae</taxon>
        <taxon>Aquimarina</taxon>
    </lineage>
</organism>